<dbReference type="GeneID" id="61360693"/>
<name>A0A8T0C1E8_9GAMM</name>
<dbReference type="CDD" id="cd16413">
    <property type="entry name" value="DGQHR_domain"/>
    <property type="match status" value="1"/>
</dbReference>
<dbReference type="Proteomes" id="UP000016480">
    <property type="component" value="Unassembled WGS sequence"/>
</dbReference>
<gene>
    <name evidence="1" type="ORF">PRUB_b1172</name>
</gene>
<evidence type="ECO:0008006" key="3">
    <source>
        <dbReference type="Google" id="ProtNLM"/>
    </source>
</evidence>
<dbReference type="Pfam" id="PF14072">
    <property type="entry name" value="DndB"/>
    <property type="match status" value="1"/>
</dbReference>
<organism evidence="1 2">
    <name type="scientific">Pseudoalteromonas rubra</name>
    <dbReference type="NCBI Taxonomy" id="43658"/>
    <lineage>
        <taxon>Bacteria</taxon>
        <taxon>Pseudomonadati</taxon>
        <taxon>Pseudomonadota</taxon>
        <taxon>Gammaproteobacteria</taxon>
        <taxon>Alteromonadales</taxon>
        <taxon>Pseudoalteromonadaceae</taxon>
        <taxon>Pseudoalteromonas</taxon>
    </lineage>
</organism>
<dbReference type="InterPro" id="IPR017642">
    <property type="entry name" value="DNA_S_mod_DndB"/>
</dbReference>
<evidence type="ECO:0000313" key="1">
    <source>
        <dbReference type="EMBL" id="KAF7781832.1"/>
    </source>
</evidence>
<dbReference type="RefSeq" id="WP_010380887.1">
    <property type="nucleotide sequence ID" value="NZ_AHCD03000044.1"/>
</dbReference>
<evidence type="ECO:0000313" key="2">
    <source>
        <dbReference type="Proteomes" id="UP000016480"/>
    </source>
</evidence>
<dbReference type="AlphaFoldDB" id="A0A8T0C1E8"/>
<dbReference type="NCBIfam" id="TIGR03187">
    <property type="entry name" value="DGQHR"/>
    <property type="match status" value="1"/>
</dbReference>
<dbReference type="InterPro" id="IPR017601">
    <property type="entry name" value="DGQHR-contain_dom"/>
</dbReference>
<protein>
    <recommendedName>
        <fullName evidence="3">DGQHR domain-containing protein</fullName>
    </recommendedName>
</protein>
<accession>A0A8T0C1E8</accession>
<comment type="caution">
    <text evidence="1">The sequence shown here is derived from an EMBL/GenBank/DDBJ whole genome shotgun (WGS) entry which is preliminary data.</text>
</comment>
<dbReference type="EMBL" id="AHCD03000044">
    <property type="protein sequence ID" value="KAF7781832.1"/>
    <property type="molecule type" value="Genomic_DNA"/>
</dbReference>
<reference evidence="1 2" key="1">
    <citation type="journal article" date="2012" name="J. Bacteriol.">
        <title>Genome sequence of the cycloprodigiosin-producing bacterial strain Pseudoalteromonas rubra ATCC 29570(T).</title>
        <authorList>
            <person name="Xie B.B."/>
            <person name="Shu Y.L."/>
            <person name="Qin Q.L."/>
            <person name="Rong J.C."/>
            <person name="Zhang X.Y."/>
            <person name="Chen X.L."/>
            <person name="Zhou B.C."/>
            <person name="Zhang Y.Z."/>
        </authorList>
    </citation>
    <scope>NUCLEOTIDE SEQUENCE [LARGE SCALE GENOMIC DNA]</scope>
    <source>
        <strain evidence="1 2">DSM 6842</strain>
    </source>
</reference>
<proteinExistence type="predicted"/>
<sequence length="392" mass="44265">MENIVIKALKVTQPIGNFYCGVIDAKTLSEITYSDVRRLSDDGSRELDDFIGIQRPLNETRVKKINKYVTSVDATFPNSIIISINEKSASWCEKTSEFTIAYETDDDKRHLAKILDGQHRIAGFDSANRVFLDEDDAKKNFELLVTIFVDADISTQANIFATVNLAQTKVNRSLVYDLESLAISRSPEKTAHDVAVLLNSKAGPFYKRIKRLGVATPNVENELLTQAAFVQNLLKLITHDEKSDRNYYLAKSKGGKLAAGATLEKVGIEDFNKYPFRKSFMKDKDSVIAANINHFFTAVETLWPNAWDKTNKRSALNKTIGFIALMRILRNILQEISKIEGVDEDRIITSDEYYEMLDGGALDENEFETIDPTSKTVKVIYDMVYENLALEL</sequence>